<dbReference type="Proteomes" id="UP001634394">
    <property type="component" value="Unassembled WGS sequence"/>
</dbReference>
<protein>
    <submittedName>
        <fullName evidence="1">Uncharacterized protein</fullName>
    </submittedName>
</protein>
<sequence>MSNDCLSASSEIAKALCSVCKSCILMGNIECISTLCTLRNSTTVLTPSNIVRADLPELPAEGAFATGTSLHADILCSLCKQSNAVACVLRFCVDPKRDNHAKNGVDNVQCMQGFCKWQKGFGYSAIPSLWNPKQIYLWIAETILNFDESVHDWNKFYDKLYKELLDMAITTLKTRLNYP</sequence>
<evidence type="ECO:0000313" key="1">
    <source>
        <dbReference type="EMBL" id="KAL3861858.1"/>
    </source>
</evidence>
<keyword evidence="2" id="KW-1185">Reference proteome</keyword>
<comment type="caution">
    <text evidence="1">The sequence shown here is derived from an EMBL/GenBank/DDBJ whole genome shotgun (WGS) entry which is preliminary data.</text>
</comment>
<dbReference type="AlphaFoldDB" id="A0ABD3VLE8"/>
<accession>A0ABD3VLE8</accession>
<name>A0ABD3VLE8_SINWO</name>
<organism evidence="1 2">
    <name type="scientific">Sinanodonta woodiana</name>
    <name type="common">Chinese pond mussel</name>
    <name type="synonym">Anodonta woodiana</name>
    <dbReference type="NCBI Taxonomy" id="1069815"/>
    <lineage>
        <taxon>Eukaryota</taxon>
        <taxon>Metazoa</taxon>
        <taxon>Spiralia</taxon>
        <taxon>Lophotrochozoa</taxon>
        <taxon>Mollusca</taxon>
        <taxon>Bivalvia</taxon>
        <taxon>Autobranchia</taxon>
        <taxon>Heteroconchia</taxon>
        <taxon>Palaeoheterodonta</taxon>
        <taxon>Unionida</taxon>
        <taxon>Unionoidea</taxon>
        <taxon>Unionidae</taxon>
        <taxon>Unioninae</taxon>
        <taxon>Sinanodonta</taxon>
    </lineage>
</organism>
<proteinExistence type="predicted"/>
<reference evidence="1 2" key="1">
    <citation type="submission" date="2024-11" db="EMBL/GenBank/DDBJ databases">
        <title>Chromosome-level genome assembly of the freshwater bivalve Anodonta woodiana.</title>
        <authorList>
            <person name="Chen X."/>
        </authorList>
    </citation>
    <scope>NUCLEOTIDE SEQUENCE [LARGE SCALE GENOMIC DNA]</scope>
    <source>
        <strain evidence="1">MN2024</strain>
        <tissue evidence="1">Gills</tissue>
    </source>
</reference>
<dbReference type="EMBL" id="JBJQND010000011">
    <property type="protein sequence ID" value="KAL3861858.1"/>
    <property type="molecule type" value="Genomic_DNA"/>
</dbReference>
<evidence type="ECO:0000313" key="2">
    <source>
        <dbReference type="Proteomes" id="UP001634394"/>
    </source>
</evidence>
<gene>
    <name evidence="1" type="ORF">ACJMK2_007872</name>
</gene>